<evidence type="ECO:0000256" key="5">
    <source>
        <dbReference type="ARBA" id="ARBA00023136"/>
    </source>
</evidence>
<feature type="compositionally biased region" description="Basic and acidic residues" evidence="6">
    <location>
        <begin position="141"/>
        <end position="156"/>
    </location>
</feature>
<dbReference type="Proteomes" id="UP000198607">
    <property type="component" value="Unassembled WGS sequence"/>
</dbReference>
<comment type="subcellular location">
    <subcellularLocation>
        <location evidence="1">Cell membrane</location>
        <topology evidence="1">Multi-pass membrane protein</topology>
    </subcellularLocation>
</comment>
<evidence type="ECO:0000313" key="9">
    <source>
        <dbReference type="EMBL" id="SDH72851.1"/>
    </source>
</evidence>
<gene>
    <name evidence="9" type="ORF">SAMN05660652_02178</name>
</gene>
<keyword evidence="4 7" id="KW-1133">Transmembrane helix</keyword>
<evidence type="ECO:0000313" key="10">
    <source>
        <dbReference type="Proteomes" id="UP000198607"/>
    </source>
</evidence>
<evidence type="ECO:0000256" key="4">
    <source>
        <dbReference type="ARBA" id="ARBA00022989"/>
    </source>
</evidence>
<feature type="transmembrane region" description="Helical" evidence="7">
    <location>
        <begin position="308"/>
        <end position="331"/>
    </location>
</feature>
<dbReference type="Pfam" id="PF02687">
    <property type="entry name" value="FtsX"/>
    <property type="match status" value="1"/>
</dbReference>
<proteinExistence type="predicted"/>
<keyword evidence="10" id="KW-1185">Reference proteome</keyword>
<dbReference type="InterPro" id="IPR051125">
    <property type="entry name" value="ABC-4/HrtB_transporter"/>
</dbReference>
<keyword evidence="2" id="KW-1003">Cell membrane</keyword>
<dbReference type="GO" id="GO:0005886">
    <property type="term" value="C:plasma membrane"/>
    <property type="evidence" value="ECO:0007669"/>
    <property type="project" value="UniProtKB-SubCell"/>
</dbReference>
<dbReference type="PANTHER" id="PTHR43738">
    <property type="entry name" value="ABC TRANSPORTER, MEMBRANE PROTEIN"/>
    <property type="match status" value="1"/>
</dbReference>
<dbReference type="EMBL" id="FNCY01000008">
    <property type="protein sequence ID" value="SDH72851.1"/>
    <property type="molecule type" value="Genomic_DNA"/>
</dbReference>
<keyword evidence="3 7" id="KW-0812">Transmembrane</keyword>
<evidence type="ECO:0000256" key="7">
    <source>
        <dbReference type="SAM" id="Phobius"/>
    </source>
</evidence>
<dbReference type="InterPro" id="IPR003838">
    <property type="entry name" value="ABC3_permease_C"/>
</dbReference>
<dbReference type="RefSeq" id="WP_245715530.1">
    <property type="nucleotide sequence ID" value="NZ_FNCY01000008.1"/>
</dbReference>
<evidence type="ECO:0000259" key="8">
    <source>
        <dbReference type="Pfam" id="PF02687"/>
    </source>
</evidence>
<feature type="transmembrane region" description="Helical" evidence="7">
    <location>
        <begin position="265"/>
        <end position="287"/>
    </location>
</feature>
<dbReference type="AlphaFoldDB" id="A0A1G8ESG5"/>
<evidence type="ECO:0000256" key="2">
    <source>
        <dbReference type="ARBA" id="ARBA00022475"/>
    </source>
</evidence>
<sequence>MLLVAVSVATGVAVTSQERALRQGSARAADDFDLLLGAHGSPTQLLLTSIYLRPQAIPLLDGDVLQDAATAPGVRYAAPIAFGDNWQGYPIIGTISEFVSRGGTLAPAEGRLFSARGEAVIGASVKLALGARISPQHGQRRKPDDDGETEHAAHEHSGVSYHVIGRLPPRGNIWDTAILIPVEDVWAAHGLPTGHAETVSGLSTRLGPPWTPERLPGVPAIAVKPDSVSAAYSLRAKFRTPRSISLFPAEVLNDLYLTLGNVRDLMAFLALATQILVVAAVLTALLVGFLARSRQFAILRAIGASRLYVFYVVWGEVVMLIGCGALVGMAMGYGVSTLLAACLQAQTGFVMPVSLGAPEALLVGGLLLAGALIAVLPAWLAFRRSIAQGLSA</sequence>
<evidence type="ECO:0000256" key="6">
    <source>
        <dbReference type="SAM" id="MobiDB-lite"/>
    </source>
</evidence>
<name>A0A1G8ESG5_9RHOO</name>
<feature type="domain" description="ABC3 transporter permease C-terminal" evidence="8">
    <location>
        <begin position="269"/>
        <end position="386"/>
    </location>
</feature>
<keyword evidence="5 7" id="KW-0472">Membrane</keyword>
<evidence type="ECO:0000256" key="3">
    <source>
        <dbReference type="ARBA" id="ARBA00022692"/>
    </source>
</evidence>
<dbReference type="PANTHER" id="PTHR43738:SF2">
    <property type="entry name" value="ABC TRANSPORTER PERMEASE"/>
    <property type="match status" value="1"/>
</dbReference>
<organism evidence="9 10">
    <name type="scientific">Propionivibrio dicarboxylicus</name>
    <dbReference type="NCBI Taxonomy" id="83767"/>
    <lineage>
        <taxon>Bacteria</taxon>
        <taxon>Pseudomonadati</taxon>
        <taxon>Pseudomonadota</taxon>
        <taxon>Betaproteobacteria</taxon>
        <taxon>Rhodocyclales</taxon>
        <taxon>Rhodocyclaceae</taxon>
        <taxon>Propionivibrio</taxon>
    </lineage>
</organism>
<accession>A0A1G8ESG5</accession>
<feature type="transmembrane region" description="Helical" evidence="7">
    <location>
        <begin position="360"/>
        <end position="382"/>
    </location>
</feature>
<reference evidence="9 10" key="1">
    <citation type="submission" date="2016-10" db="EMBL/GenBank/DDBJ databases">
        <authorList>
            <person name="de Groot N.N."/>
        </authorList>
    </citation>
    <scope>NUCLEOTIDE SEQUENCE [LARGE SCALE GENOMIC DNA]</scope>
    <source>
        <strain evidence="9 10">DSM 5885</strain>
    </source>
</reference>
<feature type="region of interest" description="Disordered" evidence="6">
    <location>
        <begin position="132"/>
        <end position="156"/>
    </location>
</feature>
<dbReference type="STRING" id="83767.SAMN05660652_02178"/>
<protein>
    <submittedName>
        <fullName evidence="9">Putative ABC transport system permease protein</fullName>
    </submittedName>
</protein>
<evidence type="ECO:0000256" key="1">
    <source>
        <dbReference type="ARBA" id="ARBA00004651"/>
    </source>
</evidence>